<feature type="domain" description="Bacteriophage T5 Orf172 DNA-binding" evidence="2">
    <location>
        <begin position="298"/>
        <end position="381"/>
    </location>
</feature>
<reference evidence="3 4" key="1">
    <citation type="submission" date="2019-05" db="EMBL/GenBank/DDBJ databases">
        <authorList>
            <consortium name="Science for Life Laboratories"/>
        </authorList>
    </citation>
    <scope>NUCLEOTIDE SEQUENCE [LARGE SCALE GENOMIC DNA]</scope>
    <source>
        <strain evidence="3">Soil9</strain>
    </source>
</reference>
<feature type="coiled-coil region" evidence="1">
    <location>
        <begin position="201"/>
        <end position="274"/>
    </location>
</feature>
<evidence type="ECO:0000313" key="4">
    <source>
        <dbReference type="Proteomes" id="UP000464178"/>
    </source>
</evidence>
<organism evidence="3 4">
    <name type="scientific">Gemmata massiliana</name>
    <dbReference type="NCBI Taxonomy" id="1210884"/>
    <lineage>
        <taxon>Bacteria</taxon>
        <taxon>Pseudomonadati</taxon>
        <taxon>Planctomycetota</taxon>
        <taxon>Planctomycetia</taxon>
        <taxon>Gemmatales</taxon>
        <taxon>Gemmataceae</taxon>
        <taxon>Gemmata</taxon>
    </lineage>
</organism>
<keyword evidence="1" id="KW-0175">Coiled coil</keyword>
<dbReference type="RefSeq" id="WP_197909633.1">
    <property type="nucleotide sequence ID" value="NZ_LR593886.1"/>
</dbReference>
<evidence type="ECO:0000313" key="3">
    <source>
        <dbReference type="EMBL" id="VTR97899.1"/>
    </source>
</evidence>
<protein>
    <recommendedName>
        <fullName evidence="2">Bacteriophage T5 Orf172 DNA-binding domain-containing protein</fullName>
    </recommendedName>
</protein>
<accession>A0A6P2D9P9</accession>
<feature type="coiled-coil region" evidence="1">
    <location>
        <begin position="26"/>
        <end position="81"/>
    </location>
</feature>
<sequence>MFAVALILLALVGGSTVTYFLMDAPRRRAERRLRDLRRDEIDLDLDREELDERGRRIDDRARQLAAAIAATDRRNAELSQREGEFGRRVISYDELVTQNQFLTSELRNTLLHTSFLEQQQHANQSGTSTVTEQRDRLGRAYFDEVLSTACRQITPTNFTTMTRRIDDVAAVVRGAGYDLPRSDESAARARLLELYTQAVRAQTLREEQARIREQAREDQARQRQIEAQAREAEEAERARLAAQEALNRALQDAAGRHEAELVTLRQQLTAAEERLRRATPLAQLTRVGHVYVISNIGSFGQGVFKIGMSRREDPQHRVDELGDASVPFPFDVHMMIRCDDAPALEAALHHTFRSRRVNRVNLRKEFFRITVEEIAAAVRDHHGEVEYVAEPEALQYWESQRTTDAQLQVMERVQDTIDAERSNTTDE</sequence>
<gene>
    <name evidence="3" type="ORF">SOIL9_04860</name>
</gene>
<evidence type="ECO:0000256" key="1">
    <source>
        <dbReference type="SAM" id="Coils"/>
    </source>
</evidence>
<dbReference type="EMBL" id="LR593886">
    <property type="protein sequence ID" value="VTR97899.1"/>
    <property type="molecule type" value="Genomic_DNA"/>
</dbReference>
<dbReference type="KEGG" id="gms:SOIL9_04860"/>
<dbReference type="Proteomes" id="UP000464178">
    <property type="component" value="Chromosome"/>
</dbReference>
<evidence type="ECO:0000259" key="2">
    <source>
        <dbReference type="SMART" id="SM00974"/>
    </source>
</evidence>
<proteinExistence type="predicted"/>
<name>A0A6P2D9P9_9BACT</name>
<dbReference type="Pfam" id="PF13455">
    <property type="entry name" value="MUG113"/>
    <property type="match status" value="1"/>
</dbReference>
<dbReference type="SMART" id="SM00974">
    <property type="entry name" value="T5orf172"/>
    <property type="match status" value="1"/>
</dbReference>
<dbReference type="InterPro" id="IPR018306">
    <property type="entry name" value="Phage_T5_Orf172_DNA-bd"/>
</dbReference>
<dbReference type="AlphaFoldDB" id="A0A6P2D9P9"/>
<keyword evidence="4" id="KW-1185">Reference proteome</keyword>